<accession>A0A1A8ABR9</accession>
<reference evidence="1" key="1">
    <citation type="submission" date="2016-05" db="EMBL/GenBank/DDBJ databases">
        <authorList>
            <person name="Lavstsen T."/>
            <person name="Jespersen J.S."/>
        </authorList>
    </citation>
    <scope>NUCLEOTIDE SEQUENCE</scope>
    <source>
        <tissue evidence="1">Brain</tissue>
    </source>
</reference>
<dbReference type="EMBL" id="HADY01014029">
    <property type="protein sequence ID" value="SBP52514.1"/>
    <property type="molecule type" value="Transcribed_RNA"/>
</dbReference>
<feature type="non-terminal residue" evidence="1">
    <location>
        <position position="1"/>
    </location>
</feature>
<dbReference type="AlphaFoldDB" id="A0A1A8ABR9"/>
<proteinExistence type="predicted"/>
<reference evidence="1" key="2">
    <citation type="submission" date="2016-06" db="EMBL/GenBank/DDBJ databases">
        <title>The genome of a short-lived fish provides insights into sex chromosome evolution and the genetic control of aging.</title>
        <authorList>
            <person name="Reichwald K."/>
            <person name="Felder M."/>
            <person name="Petzold A."/>
            <person name="Koch P."/>
            <person name="Groth M."/>
            <person name="Platzer M."/>
        </authorList>
    </citation>
    <scope>NUCLEOTIDE SEQUENCE</scope>
    <source>
        <tissue evidence="1">Brain</tissue>
    </source>
</reference>
<sequence>PANVTAASEYPPTWSGARSTQTHEALSDFLKGSGRKAGRREVFVCFKPFPVQPWTSPLVLTGLCGQSSCFSTDLMVKMMLKVLVLSGGCWI</sequence>
<gene>
    <name evidence="1" type="primary">BOC</name>
</gene>
<organism evidence="1">
    <name type="scientific">Nothobranchius furzeri</name>
    <name type="common">Turquoise killifish</name>
    <dbReference type="NCBI Taxonomy" id="105023"/>
    <lineage>
        <taxon>Eukaryota</taxon>
        <taxon>Metazoa</taxon>
        <taxon>Chordata</taxon>
        <taxon>Craniata</taxon>
        <taxon>Vertebrata</taxon>
        <taxon>Euteleostomi</taxon>
        <taxon>Actinopterygii</taxon>
        <taxon>Neopterygii</taxon>
        <taxon>Teleostei</taxon>
        <taxon>Neoteleostei</taxon>
        <taxon>Acanthomorphata</taxon>
        <taxon>Ovalentaria</taxon>
        <taxon>Atherinomorphae</taxon>
        <taxon>Cyprinodontiformes</taxon>
        <taxon>Nothobranchiidae</taxon>
        <taxon>Nothobranchius</taxon>
    </lineage>
</organism>
<evidence type="ECO:0000313" key="1">
    <source>
        <dbReference type="EMBL" id="SBP52514.1"/>
    </source>
</evidence>
<protein>
    <submittedName>
        <fullName evidence="1">Brother of CDO</fullName>
    </submittedName>
</protein>
<name>A0A1A8ABR9_NOTFU</name>